<dbReference type="EMBL" id="MU863647">
    <property type="protein sequence ID" value="KAK4099704.1"/>
    <property type="molecule type" value="Genomic_DNA"/>
</dbReference>
<dbReference type="AlphaFoldDB" id="A0AAN6T0N4"/>
<name>A0AAN6T0N4_9PEZI</name>
<proteinExistence type="predicted"/>
<evidence type="ECO:0000313" key="1">
    <source>
        <dbReference type="EMBL" id="KAK4099704.1"/>
    </source>
</evidence>
<accession>A0AAN6T0N4</accession>
<evidence type="ECO:0000313" key="2">
    <source>
        <dbReference type="Proteomes" id="UP001305647"/>
    </source>
</evidence>
<sequence>MTCPLSSFEAFLSLFVCYSPCRSWQTHFAFMEAVPCMVSRGSITESALGVTIDGREKVISDRLGQGASCCFALAHSLHGMAVGHGAEGDGVDRSHQLMISESAFHIRETDCRAATLSVDGRRGLGSKQIPRRGRVTKSTGGCEMHQEWQLDQIVFVCLLNMLSWLVLSVWT</sequence>
<keyword evidence="2" id="KW-1185">Reference proteome</keyword>
<reference evidence="1" key="2">
    <citation type="submission" date="2023-05" db="EMBL/GenBank/DDBJ databases">
        <authorList>
            <consortium name="Lawrence Berkeley National Laboratory"/>
            <person name="Steindorff A."/>
            <person name="Hensen N."/>
            <person name="Bonometti L."/>
            <person name="Westerberg I."/>
            <person name="Brannstrom I.O."/>
            <person name="Guillou S."/>
            <person name="Cros-Aarteil S."/>
            <person name="Calhoun S."/>
            <person name="Haridas S."/>
            <person name="Kuo A."/>
            <person name="Mondo S."/>
            <person name="Pangilinan J."/>
            <person name="Riley R."/>
            <person name="Labutti K."/>
            <person name="Andreopoulos B."/>
            <person name="Lipzen A."/>
            <person name="Chen C."/>
            <person name="Yanf M."/>
            <person name="Daum C."/>
            <person name="Ng V."/>
            <person name="Clum A."/>
            <person name="Ohm R."/>
            <person name="Martin F."/>
            <person name="Silar P."/>
            <person name="Natvig D."/>
            <person name="Lalanne C."/>
            <person name="Gautier V."/>
            <person name="Ament-Velasquez S.L."/>
            <person name="Kruys A."/>
            <person name="Hutchinson M.I."/>
            <person name="Powell A.J."/>
            <person name="Barry K."/>
            <person name="Miller A.N."/>
            <person name="Grigoriev I.V."/>
            <person name="Debuchy R."/>
            <person name="Gladieux P."/>
            <person name="Thoren M.H."/>
            <person name="Johannesson H."/>
        </authorList>
    </citation>
    <scope>NUCLEOTIDE SEQUENCE</scope>
    <source>
        <strain evidence="1">CBS 757.83</strain>
    </source>
</reference>
<dbReference type="Proteomes" id="UP001305647">
    <property type="component" value="Unassembled WGS sequence"/>
</dbReference>
<gene>
    <name evidence="1" type="ORF">N658DRAFT_158970</name>
</gene>
<protein>
    <submittedName>
        <fullName evidence="1">Uncharacterized protein</fullName>
    </submittedName>
</protein>
<comment type="caution">
    <text evidence="1">The sequence shown here is derived from an EMBL/GenBank/DDBJ whole genome shotgun (WGS) entry which is preliminary data.</text>
</comment>
<organism evidence="1 2">
    <name type="scientific">Parathielavia hyrcaniae</name>
    <dbReference type="NCBI Taxonomy" id="113614"/>
    <lineage>
        <taxon>Eukaryota</taxon>
        <taxon>Fungi</taxon>
        <taxon>Dikarya</taxon>
        <taxon>Ascomycota</taxon>
        <taxon>Pezizomycotina</taxon>
        <taxon>Sordariomycetes</taxon>
        <taxon>Sordariomycetidae</taxon>
        <taxon>Sordariales</taxon>
        <taxon>Chaetomiaceae</taxon>
        <taxon>Parathielavia</taxon>
    </lineage>
</organism>
<reference evidence="1" key="1">
    <citation type="journal article" date="2023" name="Mol. Phylogenet. Evol.">
        <title>Genome-scale phylogeny and comparative genomics of the fungal order Sordariales.</title>
        <authorList>
            <person name="Hensen N."/>
            <person name="Bonometti L."/>
            <person name="Westerberg I."/>
            <person name="Brannstrom I.O."/>
            <person name="Guillou S."/>
            <person name="Cros-Aarteil S."/>
            <person name="Calhoun S."/>
            <person name="Haridas S."/>
            <person name="Kuo A."/>
            <person name="Mondo S."/>
            <person name="Pangilinan J."/>
            <person name="Riley R."/>
            <person name="LaButti K."/>
            <person name="Andreopoulos B."/>
            <person name="Lipzen A."/>
            <person name="Chen C."/>
            <person name="Yan M."/>
            <person name="Daum C."/>
            <person name="Ng V."/>
            <person name="Clum A."/>
            <person name="Steindorff A."/>
            <person name="Ohm R.A."/>
            <person name="Martin F."/>
            <person name="Silar P."/>
            <person name="Natvig D.O."/>
            <person name="Lalanne C."/>
            <person name="Gautier V."/>
            <person name="Ament-Velasquez S.L."/>
            <person name="Kruys A."/>
            <person name="Hutchinson M.I."/>
            <person name="Powell A.J."/>
            <person name="Barry K."/>
            <person name="Miller A.N."/>
            <person name="Grigoriev I.V."/>
            <person name="Debuchy R."/>
            <person name="Gladieux P."/>
            <person name="Hiltunen Thoren M."/>
            <person name="Johannesson H."/>
        </authorList>
    </citation>
    <scope>NUCLEOTIDE SEQUENCE</scope>
    <source>
        <strain evidence="1">CBS 757.83</strain>
    </source>
</reference>